<proteinExistence type="predicted"/>
<protein>
    <submittedName>
        <fullName evidence="2">Uncharacterized protein</fullName>
    </submittedName>
</protein>
<organism evidence="2 3">
    <name type="scientific">Phytophthora aleatoria</name>
    <dbReference type="NCBI Taxonomy" id="2496075"/>
    <lineage>
        <taxon>Eukaryota</taxon>
        <taxon>Sar</taxon>
        <taxon>Stramenopiles</taxon>
        <taxon>Oomycota</taxon>
        <taxon>Peronosporomycetes</taxon>
        <taxon>Peronosporales</taxon>
        <taxon>Peronosporaceae</taxon>
        <taxon>Phytophthora</taxon>
    </lineage>
</organism>
<sequence length="361" mass="41174">MKQDPALQLRGFLLAIVGLCALTLVLESSLLGVSDVADGDSLSVNFGIAWHEDDETANDLPAWVESEDDIEVPIADRLHLSLLHEAYNDYELINDSNLSERLRCCPDVDIFQPFGLRGNGYCEDAVAYAKCTSVLGTKFYDETLGREVDYYDLCLKPMVFFNHYWDGVPESPRWPKDKPLYLMPNIEMIELTPSHYWRVGVVLCKTHVCNDRVTRRHEENGNPRNTNVFITKHTSSDQAEFARQRLGNDSIAPKDFFNVKVIHTAGTSVWKGTRELVDCWVLSSGMPQLDVYIDDSSYNVLFAQTYQRRMDRARSPVQINHGMLEPQGFSKLTAESAFFMCPSRSEGYGHYLTKRVHLLEW</sequence>
<feature type="transmembrane region" description="Helical" evidence="1">
    <location>
        <begin position="12"/>
        <end position="33"/>
    </location>
</feature>
<keyword evidence="1" id="KW-0812">Transmembrane</keyword>
<keyword evidence="3" id="KW-1185">Reference proteome</keyword>
<name>A0A8J5IKG6_9STRA</name>
<dbReference type="Proteomes" id="UP000709295">
    <property type="component" value="Unassembled WGS sequence"/>
</dbReference>
<keyword evidence="1" id="KW-0472">Membrane</keyword>
<dbReference type="AlphaFoldDB" id="A0A8J5IKG6"/>
<reference evidence="2" key="1">
    <citation type="submission" date="2021-01" db="EMBL/GenBank/DDBJ databases">
        <title>Phytophthora aleatoria, a newly-described species from Pinus radiata is distinct from Phytophthora cactorum isolates based on comparative genomics.</title>
        <authorList>
            <person name="Mcdougal R."/>
            <person name="Panda P."/>
            <person name="Williams N."/>
            <person name="Studholme D.J."/>
        </authorList>
    </citation>
    <scope>NUCLEOTIDE SEQUENCE</scope>
    <source>
        <strain evidence="2">NZFS 4037</strain>
    </source>
</reference>
<dbReference type="EMBL" id="JAENGY010000376">
    <property type="protein sequence ID" value="KAG6964504.1"/>
    <property type="molecule type" value="Genomic_DNA"/>
</dbReference>
<evidence type="ECO:0000313" key="2">
    <source>
        <dbReference type="EMBL" id="KAG6964504.1"/>
    </source>
</evidence>
<evidence type="ECO:0000313" key="3">
    <source>
        <dbReference type="Proteomes" id="UP000709295"/>
    </source>
</evidence>
<evidence type="ECO:0000256" key="1">
    <source>
        <dbReference type="SAM" id="Phobius"/>
    </source>
</evidence>
<gene>
    <name evidence="2" type="ORF">JG688_00007660</name>
</gene>
<accession>A0A8J5IKG6</accession>
<comment type="caution">
    <text evidence="2">The sequence shown here is derived from an EMBL/GenBank/DDBJ whole genome shotgun (WGS) entry which is preliminary data.</text>
</comment>
<keyword evidence="1" id="KW-1133">Transmembrane helix</keyword>